<comment type="caution">
    <text evidence="2">The sequence shown here is derived from an EMBL/GenBank/DDBJ whole genome shotgun (WGS) entry which is preliminary data.</text>
</comment>
<keyword evidence="3" id="KW-1185">Reference proteome</keyword>
<evidence type="ECO:0000313" key="2">
    <source>
        <dbReference type="EMBL" id="MDQ0365581.1"/>
    </source>
</evidence>
<protein>
    <submittedName>
        <fullName evidence="2">Amidohydrolase YtcJ</fullName>
    </submittedName>
</protein>
<dbReference type="RefSeq" id="WP_307238265.1">
    <property type="nucleotide sequence ID" value="NZ_JAUSUZ010000001.1"/>
</dbReference>
<dbReference type="InterPro" id="IPR011059">
    <property type="entry name" value="Metal-dep_hydrolase_composite"/>
</dbReference>
<dbReference type="Gene3D" id="3.20.20.140">
    <property type="entry name" value="Metal-dependent hydrolases"/>
    <property type="match status" value="1"/>
</dbReference>
<evidence type="ECO:0000313" key="3">
    <source>
        <dbReference type="Proteomes" id="UP001240236"/>
    </source>
</evidence>
<dbReference type="SUPFAM" id="SSF51556">
    <property type="entry name" value="Metallo-dependent hydrolases"/>
    <property type="match status" value="1"/>
</dbReference>
<gene>
    <name evidence="2" type="ORF">J2S42_002250</name>
</gene>
<proteinExistence type="predicted"/>
<dbReference type="InterPro" id="IPR032466">
    <property type="entry name" value="Metal_Hydrolase"/>
</dbReference>
<dbReference type="Gene3D" id="2.30.40.10">
    <property type="entry name" value="Urease, subunit C, domain 1"/>
    <property type="match status" value="1"/>
</dbReference>
<organism evidence="2 3">
    <name type="scientific">Catenuloplanes indicus</name>
    <dbReference type="NCBI Taxonomy" id="137267"/>
    <lineage>
        <taxon>Bacteria</taxon>
        <taxon>Bacillati</taxon>
        <taxon>Actinomycetota</taxon>
        <taxon>Actinomycetes</taxon>
        <taxon>Micromonosporales</taxon>
        <taxon>Micromonosporaceae</taxon>
        <taxon>Catenuloplanes</taxon>
    </lineage>
</organism>
<dbReference type="EMBL" id="JAUSUZ010000001">
    <property type="protein sequence ID" value="MDQ0365581.1"/>
    <property type="molecule type" value="Genomic_DNA"/>
</dbReference>
<feature type="domain" description="Amidohydrolase 3" evidence="1">
    <location>
        <begin position="54"/>
        <end position="529"/>
    </location>
</feature>
<reference evidence="2 3" key="1">
    <citation type="submission" date="2023-07" db="EMBL/GenBank/DDBJ databases">
        <title>Sequencing the genomes of 1000 actinobacteria strains.</title>
        <authorList>
            <person name="Klenk H.-P."/>
        </authorList>
    </citation>
    <scope>NUCLEOTIDE SEQUENCE [LARGE SCALE GENOMIC DNA]</scope>
    <source>
        <strain evidence="2 3">DSM 44709</strain>
    </source>
</reference>
<accession>A0AAE4AXB0</accession>
<dbReference type="Gene3D" id="3.10.310.70">
    <property type="match status" value="1"/>
</dbReference>
<sequence length="549" mass="56533">MISLVIVGDVLTMDPARPRAGAVAVVDGVVAATGEVDEVRRAVPGGTREIRVSGTVVPGFVDSHVHLLWAGRRAARVSLTGATSIAEIQRRIRAHAAAHPGDGWIEADDDLDPWDLAENRLPTAAELEDAAPGRGVLLDRRGHDALAGTTALRRAGITAATPDPPGGRIDRDARGDATGLLVEHPAVALVRAVLPPPSGADRRAWIEAGQRELLAHGITTAMDPAVAVPELAAYADAARDGALRLRVTAMPLGTETTGFAALDRAVTDCGLERADPRMLRRGPTKLFLDGGGSLGTALLSAPWPGTGGYHGNQTLSRDVLLAHCRDAARAGRGAGVHAVGDAAIDLVLDVLSEVDAETPVAGLGFHLIHAYLGPGADAMRHAEALGVRVSAHPALQWDFGAGLIDRLGEERAAAANPLRAWLDAGVEVGGGSDGPGPPMAPLHGMWQARTRRVRGRAEPLGPQHAVTATEALALFTTGAAAITGGPGTGRLRPGDPADLAVLDGDPLATDPDALRDIRVTATIVGGAVVSGDAGEAADGVPWRDFDRDG</sequence>
<dbReference type="PANTHER" id="PTHR22642:SF2">
    <property type="entry name" value="PROTEIN LONG AFTER FAR-RED 3"/>
    <property type="match status" value="1"/>
</dbReference>
<dbReference type="GO" id="GO:0016810">
    <property type="term" value="F:hydrolase activity, acting on carbon-nitrogen (but not peptide) bonds"/>
    <property type="evidence" value="ECO:0007669"/>
    <property type="project" value="InterPro"/>
</dbReference>
<dbReference type="InterPro" id="IPR013108">
    <property type="entry name" value="Amidohydro_3"/>
</dbReference>
<evidence type="ECO:0000259" key="1">
    <source>
        <dbReference type="Pfam" id="PF07969"/>
    </source>
</evidence>
<dbReference type="Pfam" id="PF07969">
    <property type="entry name" value="Amidohydro_3"/>
    <property type="match status" value="1"/>
</dbReference>
<dbReference type="AlphaFoldDB" id="A0AAE4AXB0"/>
<dbReference type="PANTHER" id="PTHR22642">
    <property type="entry name" value="IMIDAZOLONEPROPIONASE"/>
    <property type="match status" value="1"/>
</dbReference>
<dbReference type="SUPFAM" id="SSF51338">
    <property type="entry name" value="Composite domain of metallo-dependent hydrolases"/>
    <property type="match status" value="2"/>
</dbReference>
<dbReference type="Proteomes" id="UP001240236">
    <property type="component" value="Unassembled WGS sequence"/>
</dbReference>
<name>A0AAE4AXB0_9ACTN</name>